<keyword evidence="2" id="KW-1185">Reference proteome</keyword>
<evidence type="ECO:0000313" key="2">
    <source>
        <dbReference type="Proteomes" id="UP001284601"/>
    </source>
</evidence>
<sequence>MSAPTRTRIAALVVSPSVEQLPLEAVARRAGLHPELVRRLVALGALEPIAGTRTAPRFSAEAASRLTLLLRLRRDLGLNWAGALLALDLLDRIDTLQARLARYEHPTERGR</sequence>
<dbReference type="Pfam" id="PF13591">
    <property type="entry name" value="MerR_2"/>
    <property type="match status" value="1"/>
</dbReference>
<dbReference type="Gene3D" id="1.10.1660.10">
    <property type="match status" value="1"/>
</dbReference>
<comment type="caution">
    <text evidence="1">The sequence shown here is derived from an EMBL/GenBank/DDBJ whole genome shotgun (WGS) entry which is preliminary data.</text>
</comment>
<dbReference type="RefSeq" id="WP_318595393.1">
    <property type="nucleotide sequence ID" value="NZ_JAWSTH010000003.1"/>
</dbReference>
<protein>
    <submittedName>
        <fullName evidence="1">Chaperone modulator CbpM</fullName>
    </submittedName>
</protein>
<reference evidence="2" key="1">
    <citation type="submission" date="2023-07" db="EMBL/GenBank/DDBJ databases">
        <title>Conexibacter stalactiti sp. nov., isolated from stalactites in a lava cave and emended description of the genus Conexibacter.</title>
        <authorList>
            <person name="Lee S.D."/>
        </authorList>
    </citation>
    <scope>NUCLEOTIDE SEQUENCE [LARGE SCALE GENOMIC DNA]</scope>
    <source>
        <strain evidence="2">KCTC 39840</strain>
    </source>
</reference>
<gene>
    <name evidence="1" type="ORF">R7226_02200</name>
</gene>
<evidence type="ECO:0000313" key="1">
    <source>
        <dbReference type="EMBL" id="MDW5593131.1"/>
    </source>
</evidence>
<dbReference type="Proteomes" id="UP001284601">
    <property type="component" value="Unassembled WGS sequence"/>
</dbReference>
<dbReference type="EMBL" id="JAWSTH010000003">
    <property type="protein sequence ID" value="MDW5593131.1"/>
    <property type="molecule type" value="Genomic_DNA"/>
</dbReference>
<organism evidence="1 2">
    <name type="scientific">Conexibacter stalactiti</name>
    <dbReference type="NCBI Taxonomy" id="1940611"/>
    <lineage>
        <taxon>Bacteria</taxon>
        <taxon>Bacillati</taxon>
        <taxon>Actinomycetota</taxon>
        <taxon>Thermoleophilia</taxon>
        <taxon>Solirubrobacterales</taxon>
        <taxon>Conexibacteraceae</taxon>
        <taxon>Conexibacter</taxon>
    </lineage>
</organism>
<accession>A0ABU4HIJ0</accession>
<proteinExistence type="predicted"/>
<name>A0ABU4HIJ0_9ACTN</name>